<accession>A0A517ZI06</accession>
<name>A0A517ZI06_9PLAN</name>
<dbReference type="PANTHER" id="PTHR48078">
    <property type="entry name" value="THREONINE DEHYDRATASE, MITOCHONDRIAL-RELATED"/>
    <property type="match status" value="1"/>
</dbReference>
<dbReference type="GO" id="GO:0006567">
    <property type="term" value="P:L-threonine catabolic process"/>
    <property type="evidence" value="ECO:0007669"/>
    <property type="project" value="TreeGrafter"/>
</dbReference>
<protein>
    <submittedName>
        <fullName evidence="6">L-threonine dehydratase catabolic TdcB</fullName>
        <ecNumber evidence="6">4.3.1.19</ecNumber>
    </submittedName>
</protein>
<dbReference type="FunFam" id="3.40.50.1100:FF:000005">
    <property type="entry name" value="Threonine dehydratase catabolic"/>
    <property type="match status" value="1"/>
</dbReference>
<dbReference type="InterPro" id="IPR036052">
    <property type="entry name" value="TrpB-like_PALP_sf"/>
</dbReference>
<dbReference type="CDD" id="cd01562">
    <property type="entry name" value="Thr-dehyd"/>
    <property type="match status" value="1"/>
</dbReference>
<evidence type="ECO:0000313" key="7">
    <source>
        <dbReference type="Proteomes" id="UP000319383"/>
    </source>
</evidence>
<dbReference type="Gene3D" id="3.40.50.1100">
    <property type="match status" value="2"/>
</dbReference>
<dbReference type="AlphaFoldDB" id="A0A517ZI06"/>
<dbReference type="Proteomes" id="UP000319383">
    <property type="component" value="Chromosome"/>
</dbReference>
<evidence type="ECO:0000259" key="5">
    <source>
        <dbReference type="Pfam" id="PF00291"/>
    </source>
</evidence>
<reference evidence="6 7" key="1">
    <citation type="submission" date="2019-02" db="EMBL/GenBank/DDBJ databases">
        <title>Deep-cultivation of Planctomycetes and their phenomic and genomic characterization uncovers novel biology.</title>
        <authorList>
            <person name="Wiegand S."/>
            <person name="Jogler M."/>
            <person name="Boedeker C."/>
            <person name="Pinto D."/>
            <person name="Vollmers J."/>
            <person name="Rivas-Marin E."/>
            <person name="Kohn T."/>
            <person name="Peeters S.H."/>
            <person name="Heuer A."/>
            <person name="Rast P."/>
            <person name="Oberbeckmann S."/>
            <person name="Bunk B."/>
            <person name="Jeske O."/>
            <person name="Meyerdierks A."/>
            <person name="Storesund J.E."/>
            <person name="Kallscheuer N."/>
            <person name="Luecker S."/>
            <person name="Lage O.M."/>
            <person name="Pohl T."/>
            <person name="Merkel B.J."/>
            <person name="Hornburger P."/>
            <person name="Mueller R.-W."/>
            <person name="Bruemmer F."/>
            <person name="Labrenz M."/>
            <person name="Spormann A.M."/>
            <person name="Op den Camp H."/>
            <person name="Overmann J."/>
            <person name="Amann R."/>
            <person name="Jetten M.S.M."/>
            <person name="Mascher T."/>
            <person name="Medema M.H."/>
            <person name="Devos D.P."/>
            <person name="Kaster A.-K."/>
            <person name="Ovreas L."/>
            <person name="Rohde M."/>
            <person name="Galperin M.Y."/>
            <person name="Jogler C."/>
        </authorList>
    </citation>
    <scope>NUCLEOTIDE SEQUENCE [LARGE SCALE GENOMIC DNA]</scope>
    <source>
        <strain evidence="6 7">Mal52</strain>
    </source>
</reference>
<evidence type="ECO:0000256" key="2">
    <source>
        <dbReference type="ARBA" id="ARBA00010869"/>
    </source>
</evidence>
<dbReference type="GO" id="GO:0016846">
    <property type="term" value="F:carbon-sulfur lyase activity"/>
    <property type="evidence" value="ECO:0007669"/>
    <property type="project" value="UniProtKB-ARBA"/>
</dbReference>
<keyword evidence="7" id="KW-1185">Reference proteome</keyword>
<keyword evidence="3" id="KW-0663">Pyridoxal phosphate</keyword>
<dbReference type="KEGG" id="sdyn:Mal52_05620"/>
<feature type="domain" description="Tryptophan synthase beta chain-like PALP" evidence="5">
    <location>
        <begin position="19"/>
        <end position="305"/>
    </location>
</feature>
<dbReference type="InterPro" id="IPR001926">
    <property type="entry name" value="TrpB-like_PALP"/>
</dbReference>
<dbReference type="Pfam" id="PF00291">
    <property type="entry name" value="PALP"/>
    <property type="match status" value="1"/>
</dbReference>
<dbReference type="NCBIfam" id="NF004771">
    <property type="entry name" value="PRK06110.1"/>
    <property type="match status" value="1"/>
</dbReference>
<dbReference type="GO" id="GO:0003941">
    <property type="term" value="F:L-serine ammonia-lyase activity"/>
    <property type="evidence" value="ECO:0007669"/>
    <property type="project" value="TreeGrafter"/>
</dbReference>
<dbReference type="RefSeq" id="WP_145374154.1">
    <property type="nucleotide sequence ID" value="NZ_CP036276.1"/>
</dbReference>
<dbReference type="SUPFAM" id="SSF53686">
    <property type="entry name" value="Tryptophan synthase beta subunit-like PLP-dependent enzymes"/>
    <property type="match status" value="1"/>
</dbReference>
<evidence type="ECO:0000313" key="6">
    <source>
        <dbReference type="EMBL" id="QDU42107.1"/>
    </source>
</evidence>
<dbReference type="GO" id="GO:0004794">
    <property type="term" value="F:threonine deaminase activity"/>
    <property type="evidence" value="ECO:0007669"/>
    <property type="project" value="UniProtKB-EC"/>
</dbReference>
<organism evidence="6 7">
    <name type="scientific">Symmachiella dynata</name>
    <dbReference type="NCBI Taxonomy" id="2527995"/>
    <lineage>
        <taxon>Bacteria</taxon>
        <taxon>Pseudomonadati</taxon>
        <taxon>Planctomycetota</taxon>
        <taxon>Planctomycetia</taxon>
        <taxon>Planctomycetales</taxon>
        <taxon>Planctomycetaceae</taxon>
        <taxon>Symmachiella</taxon>
    </lineage>
</organism>
<dbReference type="PANTHER" id="PTHR48078:SF7">
    <property type="entry name" value="BLL6502 PROTEIN"/>
    <property type="match status" value="1"/>
</dbReference>
<dbReference type="GO" id="GO:0009097">
    <property type="term" value="P:isoleucine biosynthetic process"/>
    <property type="evidence" value="ECO:0007669"/>
    <property type="project" value="TreeGrafter"/>
</dbReference>
<evidence type="ECO:0000256" key="4">
    <source>
        <dbReference type="ARBA" id="ARBA00023239"/>
    </source>
</evidence>
<comment type="cofactor">
    <cofactor evidence="1">
        <name>pyridoxal 5'-phosphate</name>
        <dbReference type="ChEBI" id="CHEBI:597326"/>
    </cofactor>
</comment>
<dbReference type="EC" id="4.3.1.19" evidence="6"/>
<dbReference type="EMBL" id="CP036276">
    <property type="protein sequence ID" value="QDU42107.1"/>
    <property type="molecule type" value="Genomic_DNA"/>
</dbReference>
<dbReference type="InterPro" id="IPR050147">
    <property type="entry name" value="Ser/Thr_Dehydratase"/>
</dbReference>
<keyword evidence="4 6" id="KW-0456">Lyase</keyword>
<proteinExistence type="inferred from homology"/>
<gene>
    <name evidence="6" type="primary">tdcB_1</name>
    <name evidence="6" type="ORF">Mal52_05620</name>
</gene>
<comment type="similarity">
    <text evidence="2">Belongs to the serine/threonine dehydratase family.</text>
</comment>
<sequence>MLPVTYEDVLAAVPRVRKDLSPTPLLEWPGLSQLLGLRFFLKHENHQPVGAFKVRGGVNLVSQLSAAERQAGIIGSSTGNHGQSLAFAARRHDIPCTIVAPARNNADKVRSMRQRGATVIEHGRDFDEAREETERLAKVEGYRYVHSANEPLLIAGVGTMAHEIFETLPAPDVIFVPIGLGSGVCGTAIVAKHLRPATKVIGVQSERAAAVANSWQAGAIQPAPSAETWAEGMATRVPATMTFEIMRQLMDDVVLVSEEELRQAALEILRQTHNLAEGAGAATLAAAWKLREQLAQQTVVGILSGGNLDLRELPAILASGGLGGVG</sequence>
<evidence type="ECO:0000256" key="1">
    <source>
        <dbReference type="ARBA" id="ARBA00001933"/>
    </source>
</evidence>
<evidence type="ECO:0000256" key="3">
    <source>
        <dbReference type="ARBA" id="ARBA00022898"/>
    </source>
</evidence>
<dbReference type="GO" id="GO:0006565">
    <property type="term" value="P:L-serine catabolic process"/>
    <property type="evidence" value="ECO:0007669"/>
    <property type="project" value="TreeGrafter"/>
</dbReference>